<name>A1ZIV1_MICM2</name>
<dbReference type="Pfam" id="PF07715">
    <property type="entry name" value="Plug"/>
    <property type="match status" value="1"/>
</dbReference>
<proteinExistence type="predicted"/>
<dbReference type="PANTHER" id="PTHR30069:SF29">
    <property type="entry name" value="HEMOGLOBIN AND HEMOGLOBIN-HAPTOGLOBIN-BINDING PROTEIN 1-RELATED"/>
    <property type="match status" value="1"/>
</dbReference>
<dbReference type="GO" id="GO:0044718">
    <property type="term" value="P:siderophore transmembrane transport"/>
    <property type="evidence" value="ECO:0007669"/>
    <property type="project" value="TreeGrafter"/>
</dbReference>
<keyword evidence="6" id="KW-0472">Membrane</keyword>
<evidence type="ECO:0000256" key="7">
    <source>
        <dbReference type="ARBA" id="ARBA00023237"/>
    </source>
</evidence>
<dbReference type="InterPro" id="IPR037066">
    <property type="entry name" value="Plug_dom_sf"/>
</dbReference>
<dbReference type="Gene3D" id="2.170.130.10">
    <property type="entry name" value="TonB-dependent receptor, plug domain"/>
    <property type="match status" value="1"/>
</dbReference>
<evidence type="ECO:0000259" key="8">
    <source>
        <dbReference type="Pfam" id="PF07715"/>
    </source>
</evidence>
<comment type="caution">
    <text evidence="9">The sequence shown here is derived from an EMBL/GenBank/DDBJ whole genome shotgun (WGS) entry which is preliminary data.</text>
</comment>
<feature type="domain" description="TonB-dependent receptor plug" evidence="8">
    <location>
        <begin position="25"/>
        <end position="141"/>
    </location>
</feature>
<dbReference type="RefSeq" id="WP_002695838.1">
    <property type="nucleotide sequence ID" value="NZ_AAWS01000010.1"/>
</dbReference>
<dbReference type="PANTHER" id="PTHR30069">
    <property type="entry name" value="TONB-DEPENDENT OUTER MEMBRANE RECEPTOR"/>
    <property type="match status" value="1"/>
</dbReference>
<keyword evidence="4" id="KW-0812">Transmembrane</keyword>
<gene>
    <name evidence="9" type="ORF">M23134_00371</name>
</gene>
<evidence type="ECO:0000313" key="9">
    <source>
        <dbReference type="EMBL" id="EAY29487.1"/>
    </source>
</evidence>
<keyword evidence="5" id="KW-0732">Signal</keyword>
<dbReference type="EMBL" id="AAWS01000010">
    <property type="protein sequence ID" value="EAY29487.1"/>
    <property type="molecule type" value="Genomic_DNA"/>
</dbReference>
<keyword evidence="10" id="KW-1185">Reference proteome</keyword>
<protein>
    <submittedName>
        <fullName evidence="9">TonB-dependent receptor plug domain protein</fullName>
    </submittedName>
</protein>
<dbReference type="Gene3D" id="2.40.170.20">
    <property type="entry name" value="TonB-dependent receptor, beta-barrel domain"/>
    <property type="match status" value="1"/>
</dbReference>
<evidence type="ECO:0000256" key="5">
    <source>
        <dbReference type="ARBA" id="ARBA00022729"/>
    </source>
</evidence>
<keyword evidence="2" id="KW-0813">Transport</keyword>
<dbReference type="InterPro" id="IPR036942">
    <property type="entry name" value="Beta-barrel_TonB_sf"/>
</dbReference>
<dbReference type="OrthoDB" id="9764669at2"/>
<sequence>MLNLKVKGLKKEQIYSATKTLEAFMTSPVSATVISRKMIQQTGATNIAEALRLAPGLWVNQKTNGNYEVYMRGNQTPSGGLLQDMKNGQLMVMINHVPQFDYLFGGVIWEALPVSVNEVDRIEVIRTPSTVFFGTTAVTGVIHIFTQTVQDNDLKVDINTQAGVSLQSIQEGNRDVSSFNNLSLSFGASDKLRFRLSTNYHSVKRSQDSYYLLNEDRYIQSDSLLFYKHDVIETNLNTKLAQERIGTNAYVFYNPSEKVFVTTQLSYQSSQAQTIHSDDTLALAQRRSNMYGINLNAYVHNFHFNGSFQQGKRDYAIGYDGNHYQINQFLASLNYRLRYKGVLIQPEAGLLRGKSSSIETPDSIRTLTNYYAFFKTDLNPVRNLRIVASVRGDIYEQQKTPYLSYQLSSSYKLGTHFLRGSFTYNEGLPLVRKERQNAHHSLLSGATPNKNRVAEFGWNARILSKIRASAEVFYTQGEYNYTTFDTVAVSSEEPVPNIFSITQAGASAQVSVWLNKFQVGGFVTMQRSGRNLEQLMNNEINGAPQIFGGFQLNYNGLLNRLTANANVYFYGKHDITTQYQTLTIPAKTLLNIKVDYKVWNENSIFFNARNVLNTSTIEHAYADSIAGMYLIGLKISI</sequence>
<organism evidence="9 10">
    <name type="scientific">Microscilla marina ATCC 23134</name>
    <dbReference type="NCBI Taxonomy" id="313606"/>
    <lineage>
        <taxon>Bacteria</taxon>
        <taxon>Pseudomonadati</taxon>
        <taxon>Bacteroidota</taxon>
        <taxon>Cytophagia</taxon>
        <taxon>Cytophagales</taxon>
        <taxon>Microscillaceae</taxon>
        <taxon>Microscilla</taxon>
    </lineage>
</organism>
<keyword evidence="7" id="KW-0998">Cell outer membrane</keyword>
<keyword evidence="9" id="KW-0675">Receptor</keyword>
<dbReference type="InterPro" id="IPR012910">
    <property type="entry name" value="Plug_dom"/>
</dbReference>
<comment type="subcellular location">
    <subcellularLocation>
        <location evidence="1">Cell outer membrane</location>
        <topology evidence="1">Multi-pass membrane protein</topology>
    </subcellularLocation>
</comment>
<evidence type="ECO:0000256" key="1">
    <source>
        <dbReference type="ARBA" id="ARBA00004571"/>
    </source>
</evidence>
<dbReference type="GO" id="GO:0015344">
    <property type="term" value="F:siderophore uptake transmembrane transporter activity"/>
    <property type="evidence" value="ECO:0007669"/>
    <property type="project" value="TreeGrafter"/>
</dbReference>
<dbReference type="SUPFAM" id="SSF56935">
    <property type="entry name" value="Porins"/>
    <property type="match status" value="1"/>
</dbReference>
<evidence type="ECO:0000256" key="6">
    <source>
        <dbReference type="ARBA" id="ARBA00023136"/>
    </source>
</evidence>
<evidence type="ECO:0000256" key="4">
    <source>
        <dbReference type="ARBA" id="ARBA00022692"/>
    </source>
</evidence>
<dbReference type="Proteomes" id="UP000004095">
    <property type="component" value="Unassembled WGS sequence"/>
</dbReference>
<accession>A1ZIV1</accession>
<evidence type="ECO:0000256" key="3">
    <source>
        <dbReference type="ARBA" id="ARBA00022452"/>
    </source>
</evidence>
<dbReference type="AlphaFoldDB" id="A1ZIV1"/>
<dbReference type="InterPro" id="IPR039426">
    <property type="entry name" value="TonB-dep_rcpt-like"/>
</dbReference>
<reference evidence="9 10" key="1">
    <citation type="submission" date="2007-01" db="EMBL/GenBank/DDBJ databases">
        <authorList>
            <person name="Haygood M."/>
            <person name="Podell S."/>
            <person name="Anderson C."/>
            <person name="Hopkinson B."/>
            <person name="Roe K."/>
            <person name="Barbeau K."/>
            <person name="Gaasterland T."/>
            <person name="Ferriera S."/>
            <person name="Johnson J."/>
            <person name="Kravitz S."/>
            <person name="Beeson K."/>
            <person name="Sutton G."/>
            <person name="Rogers Y.-H."/>
            <person name="Friedman R."/>
            <person name="Frazier M."/>
            <person name="Venter J.C."/>
        </authorList>
    </citation>
    <scope>NUCLEOTIDE SEQUENCE [LARGE SCALE GENOMIC DNA]</scope>
    <source>
        <strain evidence="9 10">ATCC 23134</strain>
    </source>
</reference>
<dbReference type="GO" id="GO:0009279">
    <property type="term" value="C:cell outer membrane"/>
    <property type="evidence" value="ECO:0007669"/>
    <property type="project" value="UniProtKB-SubCell"/>
</dbReference>
<evidence type="ECO:0000313" key="10">
    <source>
        <dbReference type="Proteomes" id="UP000004095"/>
    </source>
</evidence>
<evidence type="ECO:0000256" key="2">
    <source>
        <dbReference type="ARBA" id="ARBA00022448"/>
    </source>
</evidence>
<dbReference type="eggNOG" id="COG4771">
    <property type="taxonomic scope" value="Bacteria"/>
</dbReference>
<keyword evidence="3" id="KW-1134">Transmembrane beta strand</keyword>